<evidence type="ECO:0000256" key="8">
    <source>
        <dbReference type="SAM" id="SignalP"/>
    </source>
</evidence>
<proteinExistence type="predicted"/>
<dbReference type="Proteomes" id="UP000507470">
    <property type="component" value="Unassembled WGS sequence"/>
</dbReference>
<feature type="signal peptide" evidence="8">
    <location>
        <begin position="1"/>
        <end position="20"/>
    </location>
</feature>
<feature type="compositionally biased region" description="Basic and acidic residues" evidence="6">
    <location>
        <begin position="672"/>
        <end position="681"/>
    </location>
</feature>
<feature type="region of interest" description="Disordered" evidence="6">
    <location>
        <begin position="576"/>
        <end position="607"/>
    </location>
</feature>
<dbReference type="InterPro" id="IPR051275">
    <property type="entry name" value="Cell_adhesion_signaling"/>
</dbReference>
<evidence type="ECO:0000256" key="6">
    <source>
        <dbReference type="SAM" id="MobiDB-lite"/>
    </source>
</evidence>
<dbReference type="InterPro" id="IPR003599">
    <property type="entry name" value="Ig_sub"/>
</dbReference>
<evidence type="ECO:0000256" key="1">
    <source>
        <dbReference type="ARBA" id="ARBA00004479"/>
    </source>
</evidence>
<sequence length="767" mass="85367">MDFALQFIVVLVFPLYSIEQSTYVSVYGKSNSTIILNSTLTRDNNPIQWRFNTLQITSDLRINPNLPNETRNRLNVVNNYDLRISNLQTEDEGKYECSTNNGGVLRIHYVNLSLLKQPTQLAFQNVSTVNRLIGSEGQDLLMECIAVGGQPAPTLSLVVLGTSVQTGVQELRYILRNIPRIYDTTNVSCVANSDALDIPMTTTALIYLNLMPLMPVFSAPHVNTLEMVPFSVSCTSTGSRPAAAIWWMVGQTDVTITASLQENKGADETFTLTSTLTYTVDRKFNLQAIICTANNTIGGFSNQIIPPDVSVSNVTYEMKDPTRTINCTADGYPDTYTFYKWQHRSVYGRIIRELDGESILTLPVVPTTLRYQDNGEYVCTVSNGIQGTDGAEKRQGAAKITVYGILCLVAQPVFTADNDERNIQYGEIGKTVDIVVHVFSVPKYIFNAWFNNGKQIQTSTKFLFSESSTEVEDVFHGKTVQVDGYKSILTINDLTNEDFTNYTLILENGIGKSVEHTVVLVLSTPLKPEPLSSGVIIGAVCGSLISIFVLMVVLVFITIKKRKGHQQCETTVKFEKTDSDDHTHGYEEVQNSSSTQNASNENRNQSPTKHYEALGLQDDNAYDDLSNEAPQANRDLSPSRNYEKLGLKDAPHVYEDLTNKESQGVRVQSSTKHYDALRPKDAPNVYDELNNEATHGNRSESSGKHYEELGQKDAASVYDDLNNEACEENTANSPTKHYEELGVKNNPTVYDDLINEDAENKVYENDN</sequence>
<protein>
    <recommendedName>
        <fullName evidence="9">Ig-like domain-containing protein</fullName>
    </recommendedName>
</protein>
<dbReference type="PROSITE" id="PS50835">
    <property type="entry name" value="IG_LIKE"/>
    <property type="match status" value="2"/>
</dbReference>
<keyword evidence="4" id="KW-0325">Glycoprotein</keyword>
<evidence type="ECO:0000256" key="5">
    <source>
        <dbReference type="ARBA" id="ARBA00023319"/>
    </source>
</evidence>
<feature type="domain" description="Ig-like" evidence="9">
    <location>
        <begin position="307"/>
        <end position="401"/>
    </location>
</feature>
<feature type="compositionally biased region" description="Polar residues" evidence="6">
    <location>
        <begin position="660"/>
        <end position="671"/>
    </location>
</feature>
<feature type="transmembrane region" description="Helical" evidence="7">
    <location>
        <begin position="535"/>
        <end position="557"/>
    </location>
</feature>
<dbReference type="SUPFAM" id="SSF48726">
    <property type="entry name" value="Immunoglobulin"/>
    <property type="match status" value="4"/>
</dbReference>
<dbReference type="GO" id="GO:0005886">
    <property type="term" value="C:plasma membrane"/>
    <property type="evidence" value="ECO:0007669"/>
    <property type="project" value="TreeGrafter"/>
</dbReference>
<dbReference type="EMBL" id="CACVKT020000425">
    <property type="protein sequence ID" value="CAC5359017.1"/>
    <property type="molecule type" value="Genomic_DNA"/>
</dbReference>
<evidence type="ECO:0000259" key="9">
    <source>
        <dbReference type="PROSITE" id="PS50835"/>
    </source>
</evidence>
<dbReference type="InterPro" id="IPR013162">
    <property type="entry name" value="CD80_C2-set"/>
</dbReference>
<feature type="compositionally biased region" description="Basic and acidic residues" evidence="6">
    <location>
        <begin position="576"/>
        <end position="587"/>
    </location>
</feature>
<feature type="compositionally biased region" description="Polar residues" evidence="6">
    <location>
        <begin position="628"/>
        <end position="640"/>
    </location>
</feature>
<evidence type="ECO:0000313" key="10">
    <source>
        <dbReference type="EMBL" id="CAC5359017.1"/>
    </source>
</evidence>
<accession>A0A6J7ZZU5</accession>
<dbReference type="Gene3D" id="2.60.40.10">
    <property type="entry name" value="Immunoglobulins"/>
    <property type="match status" value="4"/>
</dbReference>
<gene>
    <name evidence="10" type="ORF">MCOR_2044</name>
</gene>
<evidence type="ECO:0000313" key="11">
    <source>
        <dbReference type="Proteomes" id="UP000507470"/>
    </source>
</evidence>
<feature type="region of interest" description="Disordered" evidence="6">
    <location>
        <begin position="621"/>
        <end position="642"/>
    </location>
</feature>
<evidence type="ECO:0000256" key="4">
    <source>
        <dbReference type="ARBA" id="ARBA00023180"/>
    </source>
</evidence>
<feature type="chain" id="PRO_5026681103" description="Ig-like domain-containing protein" evidence="8">
    <location>
        <begin position="21"/>
        <end position="767"/>
    </location>
</feature>
<dbReference type="InterPro" id="IPR013783">
    <property type="entry name" value="Ig-like_fold"/>
</dbReference>
<evidence type="ECO:0000256" key="2">
    <source>
        <dbReference type="ARBA" id="ARBA00023136"/>
    </source>
</evidence>
<dbReference type="GO" id="GO:0098609">
    <property type="term" value="P:cell-cell adhesion"/>
    <property type="evidence" value="ECO:0007669"/>
    <property type="project" value="TreeGrafter"/>
</dbReference>
<dbReference type="GO" id="GO:0050839">
    <property type="term" value="F:cell adhesion molecule binding"/>
    <property type="evidence" value="ECO:0007669"/>
    <property type="project" value="TreeGrafter"/>
</dbReference>
<keyword evidence="7" id="KW-0812">Transmembrane</keyword>
<dbReference type="PANTHER" id="PTHR11640:SF31">
    <property type="entry name" value="IRREGULAR CHIASM C-ROUGHEST PROTEIN-RELATED"/>
    <property type="match status" value="1"/>
</dbReference>
<reference evidence="10 11" key="1">
    <citation type="submission" date="2020-06" db="EMBL/GenBank/DDBJ databases">
        <authorList>
            <person name="Li R."/>
            <person name="Bekaert M."/>
        </authorList>
    </citation>
    <scope>NUCLEOTIDE SEQUENCE [LARGE SCALE GENOMIC DNA]</scope>
    <source>
        <strain evidence="11">wild</strain>
    </source>
</reference>
<dbReference type="AlphaFoldDB" id="A0A6J7ZZU5"/>
<keyword evidence="8" id="KW-0732">Signal</keyword>
<dbReference type="Pfam" id="PF08205">
    <property type="entry name" value="C2-set_2"/>
    <property type="match status" value="1"/>
</dbReference>
<keyword evidence="7" id="KW-1133">Transmembrane helix</keyword>
<feature type="region of interest" description="Disordered" evidence="6">
    <location>
        <begin position="659"/>
        <end position="683"/>
    </location>
</feature>
<keyword evidence="5" id="KW-0393">Immunoglobulin domain</keyword>
<comment type="subcellular location">
    <subcellularLocation>
        <location evidence="1">Membrane</location>
        <topology evidence="1">Single-pass type I membrane protein</topology>
    </subcellularLocation>
</comment>
<dbReference type="OrthoDB" id="6107668at2759"/>
<feature type="compositionally biased region" description="Polar residues" evidence="6">
    <location>
        <begin position="589"/>
        <end position="607"/>
    </location>
</feature>
<dbReference type="PANTHER" id="PTHR11640">
    <property type="entry name" value="NEPHRIN"/>
    <property type="match status" value="1"/>
</dbReference>
<keyword evidence="11" id="KW-1185">Reference proteome</keyword>
<keyword evidence="2 7" id="KW-0472">Membrane</keyword>
<dbReference type="CDD" id="cd00096">
    <property type="entry name" value="Ig"/>
    <property type="match status" value="1"/>
</dbReference>
<name>A0A6J7ZZU5_MYTCO</name>
<organism evidence="10 11">
    <name type="scientific">Mytilus coruscus</name>
    <name type="common">Sea mussel</name>
    <dbReference type="NCBI Taxonomy" id="42192"/>
    <lineage>
        <taxon>Eukaryota</taxon>
        <taxon>Metazoa</taxon>
        <taxon>Spiralia</taxon>
        <taxon>Lophotrochozoa</taxon>
        <taxon>Mollusca</taxon>
        <taxon>Bivalvia</taxon>
        <taxon>Autobranchia</taxon>
        <taxon>Pteriomorphia</taxon>
        <taxon>Mytilida</taxon>
        <taxon>Mytiloidea</taxon>
        <taxon>Mytilidae</taxon>
        <taxon>Mytilinae</taxon>
        <taxon>Mytilus</taxon>
    </lineage>
</organism>
<dbReference type="InterPro" id="IPR007110">
    <property type="entry name" value="Ig-like_dom"/>
</dbReference>
<evidence type="ECO:0000256" key="7">
    <source>
        <dbReference type="SAM" id="Phobius"/>
    </source>
</evidence>
<feature type="domain" description="Ig-like" evidence="9">
    <location>
        <begin position="14"/>
        <end position="113"/>
    </location>
</feature>
<keyword evidence="3" id="KW-1015">Disulfide bond</keyword>
<evidence type="ECO:0000256" key="3">
    <source>
        <dbReference type="ARBA" id="ARBA00023157"/>
    </source>
</evidence>
<dbReference type="SMART" id="SM00409">
    <property type="entry name" value="IG"/>
    <property type="match status" value="3"/>
</dbReference>
<dbReference type="GO" id="GO:0005911">
    <property type="term" value="C:cell-cell junction"/>
    <property type="evidence" value="ECO:0007669"/>
    <property type="project" value="TreeGrafter"/>
</dbReference>
<dbReference type="InterPro" id="IPR036179">
    <property type="entry name" value="Ig-like_dom_sf"/>
</dbReference>